<keyword evidence="3 9" id="KW-0645">Protease</keyword>
<evidence type="ECO:0000256" key="2">
    <source>
        <dbReference type="ARBA" id="ARBA00022475"/>
    </source>
</evidence>
<comment type="caution">
    <text evidence="12">The sequence shown here is derived from an EMBL/GenBank/DDBJ whole genome shotgun (WGS) entry which is preliminary data.</text>
</comment>
<evidence type="ECO:0000256" key="11">
    <source>
        <dbReference type="RuleBase" id="RU004181"/>
    </source>
</evidence>
<proteinExistence type="inferred from homology"/>
<evidence type="ECO:0000313" key="13">
    <source>
        <dbReference type="Proteomes" id="UP001500736"/>
    </source>
</evidence>
<evidence type="ECO:0000256" key="7">
    <source>
        <dbReference type="ARBA" id="ARBA00022989"/>
    </source>
</evidence>
<name>A0ABN1JYU1_9FLAO</name>
<keyword evidence="4 9" id="KW-0812">Transmembrane</keyword>
<dbReference type="PANTHER" id="PTHR33695:SF1">
    <property type="entry name" value="LIPOPROTEIN SIGNAL PEPTIDASE"/>
    <property type="match status" value="1"/>
</dbReference>
<dbReference type="PRINTS" id="PR00781">
    <property type="entry name" value="LIPOSIGPTASE"/>
</dbReference>
<dbReference type="Pfam" id="PF01252">
    <property type="entry name" value="Peptidase_A8"/>
    <property type="match status" value="1"/>
</dbReference>
<evidence type="ECO:0000256" key="6">
    <source>
        <dbReference type="ARBA" id="ARBA00022801"/>
    </source>
</evidence>
<feature type="active site" evidence="9">
    <location>
        <position position="122"/>
    </location>
</feature>
<dbReference type="HAMAP" id="MF_00161">
    <property type="entry name" value="LspA"/>
    <property type="match status" value="1"/>
</dbReference>
<dbReference type="InterPro" id="IPR001872">
    <property type="entry name" value="Peptidase_A8"/>
</dbReference>
<feature type="transmembrane region" description="Helical" evidence="9">
    <location>
        <begin position="68"/>
        <end position="87"/>
    </location>
</feature>
<keyword evidence="12" id="KW-0449">Lipoprotein</keyword>
<keyword evidence="5 9" id="KW-0064">Aspartyl protease</keyword>
<keyword evidence="7 9" id="KW-1133">Transmembrane helix</keyword>
<feature type="transmembrane region" description="Helical" evidence="9">
    <location>
        <begin position="132"/>
        <end position="153"/>
    </location>
</feature>
<evidence type="ECO:0000256" key="8">
    <source>
        <dbReference type="ARBA" id="ARBA00023136"/>
    </source>
</evidence>
<feature type="transmembrane region" description="Helical" evidence="9">
    <location>
        <begin position="94"/>
        <end position="112"/>
    </location>
</feature>
<evidence type="ECO:0000256" key="5">
    <source>
        <dbReference type="ARBA" id="ARBA00022750"/>
    </source>
</evidence>
<evidence type="ECO:0000256" key="3">
    <source>
        <dbReference type="ARBA" id="ARBA00022670"/>
    </source>
</evidence>
<keyword evidence="13" id="KW-1185">Reference proteome</keyword>
<gene>
    <name evidence="9 12" type="primary">lspA</name>
    <name evidence="12" type="ORF">GCM10009431_29480</name>
</gene>
<organism evidence="12 13">
    <name type="scientific">Gaetbulibacter jejuensis</name>
    <dbReference type="NCBI Taxonomy" id="584607"/>
    <lineage>
        <taxon>Bacteria</taxon>
        <taxon>Pseudomonadati</taxon>
        <taxon>Bacteroidota</taxon>
        <taxon>Flavobacteriia</taxon>
        <taxon>Flavobacteriales</taxon>
        <taxon>Flavobacteriaceae</taxon>
        <taxon>Gaetbulibacter</taxon>
    </lineage>
</organism>
<evidence type="ECO:0000256" key="9">
    <source>
        <dbReference type="HAMAP-Rule" id="MF_00161"/>
    </source>
</evidence>
<comment type="pathway">
    <text evidence="9">Protein modification; lipoprotein biosynthesis (signal peptide cleavage).</text>
</comment>
<reference evidence="12 13" key="1">
    <citation type="journal article" date="2019" name="Int. J. Syst. Evol. Microbiol.">
        <title>The Global Catalogue of Microorganisms (GCM) 10K type strain sequencing project: providing services to taxonomists for standard genome sequencing and annotation.</title>
        <authorList>
            <consortium name="The Broad Institute Genomics Platform"/>
            <consortium name="The Broad Institute Genome Sequencing Center for Infectious Disease"/>
            <person name="Wu L."/>
            <person name="Ma J."/>
        </authorList>
    </citation>
    <scope>NUCLEOTIDE SEQUENCE [LARGE SCALE GENOMIC DNA]</scope>
    <source>
        <strain evidence="12 13">JCM 15976</strain>
    </source>
</reference>
<keyword evidence="8 9" id="KW-0472">Membrane</keyword>
<dbReference type="NCBIfam" id="TIGR00077">
    <property type="entry name" value="lspA"/>
    <property type="match status" value="1"/>
</dbReference>
<comment type="catalytic activity">
    <reaction evidence="9 10">
        <text>Release of signal peptides from bacterial membrane prolipoproteins. Hydrolyzes -Xaa-Yaa-Zaa-|-(S,diacylglyceryl)Cys-, in which Xaa is hydrophobic (preferably Leu), and Yaa (Ala or Ser) and Zaa (Gly or Ala) have small, neutral side chains.</text>
        <dbReference type="EC" id="3.4.23.36"/>
    </reaction>
</comment>
<dbReference type="PANTHER" id="PTHR33695">
    <property type="entry name" value="LIPOPROTEIN SIGNAL PEPTIDASE"/>
    <property type="match status" value="1"/>
</dbReference>
<evidence type="ECO:0000313" key="12">
    <source>
        <dbReference type="EMBL" id="GAA0749648.1"/>
    </source>
</evidence>
<comment type="function">
    <text evidence="9 10">This protein specifically catalyzes the removal of signal peptides from prolipoproteins.</text>
</comment>
<evidence type="ECO:0000256" key="4">
    <source>
        <dbReference type="ARBA" id="ARBA00022692"/>
    </source>
</evidence>
<dbReference type="RefSeq" id="WP_134200801.1">
    <property type="nucleotide sequence ID" value="NZ_BAAAGF010000005.1"/>
</dbReference>
<keyword evidence="6 9" id="KW-0378">Hydrolase</keyword>
<dbReference type="PROSITE" id="PS00855">
    <property type="entry name" value="SPASE_II"/>
    <property type="match status" value="1"/>
</dbReference>
<sequence length="165" mass="18129">MKLSRNLAIILLIVVNIAVDQISKLIVDSKMNLGETIEVFGNTFILQYVKNSGAFLGMGSELNDTLRIILLILLPVLVLSYLVFYIFKNKHLDKLAIIGLSCIAGGGIANIFDRIAYGKVIDFLHLDFGGVFRTGIFNLADISVTSGMILLLLGSFFTKKKTTVE</sequence>
<dbReference type="EMBL" id="BAAAGF010000005">
    <property type="protein sequence ID" value="GAA0749648.1"/>
    <property type="molecule type" value="Genomic_DNA"/>
</dbReference>
<evidence type="ECO:0000256" key="10">
    <source>
        <dbReference type="RuleBase" id="RU000594"/>
    </source>
</evidence>
<protein>
    <recommendedName>
        <fullName evidence="9">Lipoprotein signal peptidase</fullName>
        <ecNumber evidence="9">3.4.23.36</ecNumber>
    </recommendedName>
    <alternativeName>
        <fullName evidence="9">Prolipoprotein signal peptidase</fullName>
    </alternativeName>
    <alternativeName>
        <fullName evidence="9">Signal peptidase II</fullName>
        <shortName evidence="9">SPase II</shortName>
    </alternativeName>
</protein>
<accession>A0ABN1JYU1</accession>
<comment type="caution">
    <text evidence="9">Lacks conserved residue(s) required for the propagation of feature annotation.</text>
</comment>
<evidence type="ECO:0000256" key="1">
    <source>
        <dbReference type="ARBA" id="ARBA00006139"/>
    </source>
</evidence>
<comment type="similarity">
    <text evidence="1 9 11">Belongs to the peptidase A8 family.</text>
</comment>
<comment type="subcellular location">
    <subcellularLocation>
        <location evidence="9">Cell membrane</location>
        <topology evidence="9">Multi-pass membrane protein</topology>
    </subcellularLocation>
</comment>
<dbReference type="EC" id="3.4.23.36" evidence="9"/>
<dbReference type="Proteomes" id="UP001500736">
    <property type="component" value="Unassembled WGS sequence"/>
</dbReference>
<keyword evidence="2 9" id="KW-1003">Cell membrane</keyword>
<feature type="active site" evidence="9">
    <location>
        <position position="141"/>
    </location>
</feature>